<sequence>MKDYYKILGVKRDASQDEIKKAYRLLALQYHPDRNDGDTTSEERFKLISESYIILGDAPKRNAYDYTQGNKSHYNGKNPSSSGKAAPVTFLILFKRIKTKVLNAGGYINEAALFKIIDDLLSEETIAILVNGSDVVTNNLILDEILVSCVFLPDESRYTIHEKLIKVADGDPRFIQKIAVLTKKTEKFLNQKAVETSSESESNKPAFFLFLLFILLILLMLL</sequence>
<reference evidence="4 5" key="1">
    <citation type="submission" date="2019-01" db="EMBL/GenBank/DDBJ databases">
        <title>Flavobacterium sp. nov.,isolated from freshwater.</title>
        <authorList>
            <person name="Zhang R."/>
            <person name="Du Z.-J."/>
        </authorList>
    </citation>
    <scope>NUCLEOTIDE SEQUENCE [LARGE SCALE GENOMIC DNA]</scope>
    <source>
        <strain evidence="4 5">1E403</strain>
    </source>
</reference>
<dbReference type="RefSeq" id="WP_128389116.1">
    <property type="nucleotide sequence ID" value="NZ_SBII01000003.1"/>
</dbReference>
<dbReference type="InterPro" id="IPR036869">
    <property type="entry name" value="J_dom_sf"/>
</dbReference>
<keyword evidence="2" id="KW-0472">Membrane</keyword>
<evidence type="ECO:0000259" key="3">
    <source>
        <dbReference type="PROSITE" id="PS50076"/>
    </source>
</evidence>
<comment type="caution">
    <text evidence="4">The sequence shown here is derived from an EMBL/GenBank/DDBJ whole genome shotgun (WGS) entry which is preliminary data.</text>
</comment>
<gene>
    <name evidence="4" type="ORF">EPI11_06410</name>
</gene>
<feature type="domain" description="J" evidence="3">
    <location>
        <begin position="3"/>
        <end position="68"/>
    </location>
</feature>
<keyword evidence="2" id="KW-0812">Transmembrane</keyword>
<dbReference type="PROSITE" id="PS50076">
    <property type="entry name" value="DNAJ_2"/>
    <property type="match status" value="1"/>
</dbReference>
<feature type="transmembrane region" description="Helical" evidence="2">
    <location>
        <begin position="205"/>
        <end position="221"/>
    </location>
</feature>
<dbReference type="PANTHER" id="PTHR44145:SF3">
    <property type="entry name" value="DNAJ HOMOLOG SUBFAMILY A MEMBER 3, MITOCHONDRIAL"/>
    <property type="match status" value="1"/>
</dbReference>
<dbReference type="InterPro" id="IPR001623">
    <property type="entry name" value="DnaJ_domain"/>
</dbReference>
<proteinExistence type="predicted"/>
<dbReference type="Proteomes" id="UP000287527">
    <property type="component" value="Unassembled WGS sequence"/>
</dbReference>
<dbReference type="EMBL" id="SBII01000003">
    <property type="protein sequence ID" value="RWX01579.1"/>
    <property type="molecule type" value="Genomic_DNA"/>
</dbReference>
<keyword evidence="2" id="KW-1133">Transmembrane helix</keyword>
<dbReference type="PRINTS" id="PR00625">
    <property type="entry name" value="JDOMAIN"/>
</dbReference>
<keyword evidence="1" id="KW-0143">Chaperone</keyword>
<dbReference type="Gene3D" id="1.10.287.110">
    <property type="entry name" value="DnaJ domain"/>
    <property type="match status" value="1"/>
</dbReference>
<keyword evidence="5" id="KW-1185">Reference proteome</keyword>
<evidence type="ECO:0000256" key="2">
    <source>
        <dbReference type="SAM" id="Phobius"/>
    </source>
</evidence>
<dbReference type="SMART" id="SM00271">
    <property type="entry name" value="DnaJ"/>
    <property type="match status" value="1"/>
</dbReference>
<organism evidence="4 5">
    <name type="scientific">Flavobacterium cerinum</name>
    <dbReference type="NCBI Taxonomy" id="2502784"/>
    <lineage>
        <taxon>Bacteria</taxon>
        <taxon>Pseudomonadati</taxon>
        <taxon>Bacteroidota</taxon>
        <taxon>Flavobacteriia</taxon>
        <taxon>Flavobacteriales</taxon>
        <taxon>Flavobacteriaceae</taxon>
        <taxon>Flavobacterium</taxon>
    </lineage>
</organism>
<dbReference type="Pfam" id="PF00226">
    <property type="entry name" value="DnaJ"/>
    <property type="match status" value="1"/>
</dbReference>
<name>A0A3S3RKI2_9FLAO</name>
<dbReference type="CDD" id="cd06257">
    <property type="entry name" value="DnaJ"/>
    <property type="match status" value="1"/>
</dbReference>
<dbReference type="AlphaFoldDB" id="A0A3S3RKI2"/>
<protein>
    <recommendedName>
        <fullName evidence="3">J domain-containing protein</fullName>
    </recommendedName>
</protein>
<evidence type="ECO:0000313" key="5">
    <source>
        <dbReference type="Proteomes" id="UP000287527"/>
    </source>
</evidence>
<evidence type="ECO:0000313" key="4">
    <source>
        <dbReference type="EMBL" id="RWX01579.1"/>
    </source>
</evidence>
<accession>A0A3S3RKI2</accession>
<dbReference type="SUPFAM" id="SSF46565">
    <property type="entry name" value="Chaperone J-domain"/>
    <property type="match status" value="1"/>
</dbReference>
<dbReference type="OrthoDB" id="9779622at2"/>
<dbReference type="PANTHER" id="PTHR44145">
    <property type="entry name" value="DNAJ HOMOLOG SUBFAMILY A MEMBER 3, MITOCHONDRIAL"/>
    <property type="match status" value="1"/>
</dbReference>
<evidence type="ECO:0000256" key="1">
    <source>
        <dbReference type="ARBA" id="ARBA00023186"/>
    </source>
</evidence>
<dbReference type="InterPro" id="IPR051938">
    <property type="entry name" value="Apopto_cytoskel_mod"/>
</dbReference>